<feature type="domain" description="DUF2007" evidence="1">
    <location>
        <begin position="14"/>
        <end position="80"/>
    </location>
</feature>
<evidence type="ECO:0000313" key="2">
    <source>
        <dbReference type="EMBL" id="AXJ00779.1"/>
    </source>
</evidence>
<name>A0A345UJX7_9BACT</name>
<gene>
    <name evidence="2" type="ORF">CYPRO_1528</name>
</gene>
<keyword evidence="3" id="KW-1185">Reference proteome</keyword>
<dbReference type="OrthoDB" id="7794186at2"/>
<organism evidence="2 3">
    <name type="scientific">Cyclonatronum proteinivorum</name>
    <dbReference type="NCBI Taxonomy" id="1457365"/>
    <lineage>
        <taxon>Bacteria</taxon>
        <taxon>Pseudomonadati</taxon>
        <taxon>Balneolota</taxon>
        <taxon>Balneolia</taxon>
        <taxon>Balneolales</taxon>
        <taxon>Cyclonatronaceae</taxon>
        <taxon>Cyclonatronum</taxon>
    </lineage>
</organism>
<dbReference type="AlphaFoldDB" id="A0A345UJX7"/>
<dbReference type="InterPro" id="IPR018551">
    <property type="entry name" value="DUF2007"/>
</dbReference>
<evidence type="ECO:0000259" key="1">
    <source>
        <dbReference type="Pfam" id="PF09413"/>
    </source>
</evidence>
<sequence>MFGNDPKAPAIKDWTCVYQTNMEFEADMMRNFLSDRGFDAQLLSKKDSAYSVNHSQLSLLYVYVPNDKVDDARAAIKEYEDGELLDDFPGNEE</sequence>
<evidence type="ECO:0000313" key="3">
    <source>
        <dbReference type="Proteomes" id="UP000254808"/>
    </source>
</evidence>
<dbReference type="KEGG" id="cprv:CYPRO_1528"/>
<dbReference type="Pfam" id="PF09413">
    <property type="entry name" value="DUF2007"/>
    <property type="match status" value="1"/>
</dbReference>
<accession>A0A345UJX7</accession>
<dbReference type="Proteomes" id="UP000254808">
    <property type="component" value="Chromosome"/>
</dbReference>
<proteinExistence type="predicted"/>
<protein>
    <recommendedName>
        <fullName evidence="1">DUF2007 domain-containing protein</fullName>
    </recommendedName>
</protein>
<reference evidence="2 3" key="1">
    <citation type="submission" date="2018-03" db="EMBL/GenBank/DDBJ databases">
        <title>Phenotypic and genomic properties of Cyclonatronum proteinivorum gen. nov., sp. nov., a haloalkaliphilic bacteroidete from soda lakes possessing Na+-translocating rhodopsin.</title>
        <authorList>
            <person name="Toshchakov S.V."/>
            <person name="Korzhenkov A."/>
            <person name="Samarov N.I."/>
            <person name="Kublanov I.V."/>
            <person name="Muntyan M.S."/>
            <person name="Sorokin D.Y."/>
        </authorList>
    </citation>
    <scope>NUCLEOTIDE SEQUENCE [LARGE SCALE GENOMIC DNA]</scope>
    <source>
        <strain evidence="2 3">Omega</strain>
    </source>
</reference>
<dbReference type="EMBL" id="CP027806">
    <property type="protein sequence ID" value="AXJ00779.1"/>
    <property type="molecule type" value="Genomic_DNA"/>
</dbReference>
<dbReference type="RefSeq" id="WP_114984040.1">
    <property type="nucleotide sequence ID" value="NZ_CP027806.1"/>
</dbReference>